<dbReference type="GO" id="GO:0006891">
    <property type="term" value="P:intra-Golgi vesicle-mediated transport"/>
    <property type="evidence" value="ECO:0007669"/>
    <property type="project" value="InterPro"/>
</dbReference>
<name>A0A8H3G3C4_9LECA</name>
<proteinExistence type="predicted"/>
<feature type="domain" description="Trafficking protein particle complex II-specific subunit 65 IgD3" evidence="2">
    <location>
        <begin position="408"/>
        <end position="568"/>
    </location>
</feature>
<sequence>MPMDVADTVDASSLDVLVPAESALDIGEFLGSRGYESSRPSSQPLLSTIPQRDVLYFDESIPVYLILRTNHFDESGLTTYIDRLTIALEIIAFTPRPKSDDGRYTSPHFASSPNHDIIWSSTIDTSQKPIIVVRGERHIETAWRLLVLLSKPSYHEPRRLRSFPTSSSTLEEHYLPSGVPTSINLLESIKDEPALKGVVPRLPALRLSRISTTDLDPSPTDRAPSVLIQPDFRAIPAITTKVRYSRVNAVTGKPTIVASIDFETGTFFDHDICIESVQMRLSEGSSEDMCQEIASILPMTCRPRDNPTFLFRLVAGGPLSDVSSPNSNSRTLDISIEAIVLSNETCKPRIKMRWKAGVDFSTALNPTFHIPTQPLRRSKRPTNITLSHTLSHEIVGPSSSQGLDSQEGHRREPGASVSDLAISVTFTGLDDIYVGEPFCWDIVVVNRSSKPRKLVIAVIPKLNNRDMRTHLSKSSNSSTEGKRDATVAEAVIDENLLYALQRNASKDAVQIVSLSNEVRTGTLVPGSCFNGELKFLPLAKGMLRIEAVRIVDAATNDSVEVRDLPEIIASERAVKDQK</sequence>
<comment type="caution">
    <text evidence="3">The sequence shown here is derived from an EMBL/GenBank/DDBJ whole genome shotgun (WGS) entry which is preliminary data.</text>
</comment>
<feature type="region of interest" description="Disordered" evidence="1">
    <location>
        <begin position="394"/>
        <end position="415"/>
    </location>
</feature>
<evidence type="ECO:0000256" key="1">
    <source>
        <dbReference type="SAM" id="MobiDB-lite"/>
    </source>
</evidence>
<reference evidence="3" key="1">
    <citation type="submission" date="2021-03" db="EMBL/GenBank/DDBJ databases">
        <authorList>
            <person name="Tagirdzhanova G."/>
        </authorList>
    </citation>
    <scope>NUCLEOTIDE SEQUENCE</scope>
</reference>
<dbReference type="InterPro" id="IPR024662">
    <property type="entry name" value="Trs65"/>
</dbReference>
<dbReference type="Proteomes" id="UP000664521">
    <property type="component" value="Unassembled WGS sequence"/>
</dbReference>
<dbReference type="OrthoDB" id="5345392at2759"/>
<organism evidence="3 4">
    <name type="scientific">Heterodermia speciosa</name>
    <dbReference type="NCBI Taxonomy" id="116794"/>
    <lineage>
        <taxon>Eukaryota</taxon>
        <taxon>Fungi</taxon>
        <taxon>Dikarya</taxon>
        <taxon>Ascomycota</taxon>
        <taxon>Pezizomycotina</taxon>
        <taxon>Lecanoromycetes</taxon>
        <taxon>OSLEUM clade</taxon>
        <taxon>Lecanoromycetidae</taxon>
        <taxon>Caliciales</taxon>
        <taxon>Physciaceae</taxon>
        <taxon>Heterodermia</taxon>
    </lineage>
</organism>
<dbReference type="PANTHER" id="PTHR28159:SF1">
    <property type="entry name" value="TRAFFICKING PROTEIN PARTICLE COMPLEX II-SPECIFIC SUBUNIT 65"/>
    <property type="match status" value="1"/>
</dbReference>
<dbReference type="EMBL" id="CAJPDS010000087">
    <property type="protein sequence ID" value="CAF9935907.1"/>
    <property type="molecule type" value="Genomic_DNA"/>
</dbReference>
<gene>
    <name evidence="3" type="ORF">HETSPECPRED_009941</name>
</gene>
<dbReference type="InterPro" id="IPR055420">
    <property type="entry name" value="IgD3_Trs65"/>
</dbReference>
<protein>
    <recommendedName>
        <fullName evidence="2">Trafficking protein particle complex II-specific subunit 65 IgD3 domain-containing protein</fullName>
    </recommendedName>
</protein>
<dbReference type="Pfam" id="PF12735">
    <property type="entry name" value="IgD3_Trs65"/>
    <property type="match status" value="1"/>
</dbReference>
<evidence type="ECO:0000313" key="3">
    <source>
        <dbReference type="EMBL" id="CAF9935907.1"/>
    </source>
</evidence>
<accession>A0A8H3G3C4</accession>
<dbReference type="PANTHER" id="PTHR28159">
    <property type="entry name" value="TRAFFICKING PROTEIN PARTICLE COMPLEX II-SPECIFIC SUBUNIT 65"/>
    <property type="match status" value="1"/>
</dbReference>
<evidence type="ECO:0000313" key="4">
    <source>
        <dbReference type="Proteomes" id="UP000664521"/>
    </source>
</evidence>
<dbReference type="AlphaFoldDB" id="A0A8H3G3C4"/>
<dbReference type="GO" id="GO:1990071">
    <property type="term" value="C:TRAPPII protein complex"/>
    <property type="evidence" value="ECO:0007669"/>
    <property type="project" value="InterPro"/>
</dbReference>
<keyword evidence="4" id="KW-1185">Reference proteome</keyword>
<evidence type="ECO:0000259" key="2">
    <source>
        <dbReference type="Pfam" id="PF12735"/>
    </source>
</evidence>
<dbReference type="GO" id="GO:0005802">
    <property type="term" value="C:trans-Golgi network"/>
    <property type="evidence" value="ECO:0007669"/>
    <property type="project" value="TreeGrafter"/>
</dbReference>